<sequence>MPAEGPQQFELNTLQSILTAIDQPIATKNGLWCGVFGGLGVLLLIIVYGATEYQFLSGIWLFFMCFMSGLCVGGAAIINRLSNQNKIAIQYLDRDAIVKRIDELEM</sequence>
<evidence type="ECO:0000313" key="3">
    <source>
        <dbReference type="Proteomes" id="UP001143391"/>
    </source>
</evidence>
<dbReference type="Proteomes" id="UP001143391">
    <property type="component" value="Unassembled WGS sequence"/>
</dbReference>
<keyword evidence="3" id="KW-1185">Reference proteome</keyword>
<protein>
    <submittedName>
        <fullName evidence="2">Uncharacterized protein</fullName>
    </submittedName>
</protein>
<reference evidence="2" key="1">
    <citation type="submission" date="2022-07" db="EMBL/GenBank/DDBJ databases">
        <title>Marinobacter iranensis a new bacterium isolate from a hipersaline lake in Iran.</title>
        <authorList>
            <person name="Mohammad A.M.A."/>
            <person name="Cristina S.-P."/>
            <person name="Antonio V."/>
        </authorList>
    </citation>
    <scope>NUCLEOTIDE SEQUENCE</scope>
    <source>
        <strain evidence="2">71-i</strain>
    </source>
</reference>
<evidence type="ECO:0000256" key="1">
    <source>
        <dbReference type="SAM" id="Phobius"/>
    </source>
</evidence>
<proteinExistence type="predicted"/>
<dbReference type="EMBL" id="JANCMW010000010">
    <property type="protein sequence ID" value="MDF0751679.1"/>
    <property type="molecule type" value="Genomic_DNA"/>
</dbReference>
<comment type="caution">
    <text evidence="2">The sequence shown here is derived from an EMBL/GenBank/DDBJ whole genome shotgun (WGS) entry which is preliminary data.</text>
</comment>
<keyword evidence="1" id="KW-0472">Membrane</keyword>
<name>A0ABT5YDB2_9GAMM</name>
<organism evidence="2 3">
    <name type="scientific">Marinobacter iranensis</name>
    <dbReference type="NCBI Taxonomy" id="2962607"/>
    <lineage>
        <taxon>Bacteria</taxon>
        <taxon>Pseudomonadati</taxon>
        <taxon>Pseudomonadota</taxon>
        <taxon>Gammaproteobacteria</taxon>
        <taxon>Pseudomonadales</taxon>
        <taxon>Marinobacteraceae</taxon>
        <taxon>Marinobacter</taxon>
    </lineage>
</organism>
<gene>
    <name evidence="2" type="ORF">NLU14_15730</name>
</gene>
<keyword evidence="1" id="KW-0812">Transmembrane</keyword>
<evidence type="ECO:0000313" key="2">
    <source>
        <dbReference type="EMBL" id="MDF0751679.1"/>
    </source>
</evidence>
<feature type="transmembrane region" description="Helical" evidence="1">
    <location>
        <begin position="57"/>
        <end position="78"/>
    </location>
</feature>
<feature type="transmembrane region" description="Helical" evidence="1">
    <location>
        <begin position="31"/>
        <end position="51"/>
    </location>
</feature>
<keyword evidence="1" id="KW-1133">Transmembrane helix</keyword>
<accession>A0ABT5YDB2</accession>
<dbReference type="RefSeq" id="WP_275708213.1">
    <property type="nucleotide sequence ID" value="NZ_JANCMW010000010.1"/>
</dbReference>